<dbReference type="EMBL" id="MG148339">
    <property type="protein sequence ID" value="AWQ64242.1"/>
    <property type="molecule type" value="Genomic_DNA"/>
</dbReference>
<dbReference type="RefSeq" id="YP_009495512.1">
    <property type="nucleotide sequence ID" value="NC_037989.1"/>
</dbReference>
<dbReference type="InterPro" id="IPR003615">
    <property type="entry name" value="HNH_nuc"/>
</dbReference>
<organism evidence="2">
    <name type="scientific">Psammoneis japonica</name>
    <dbReference type="NCBI Taxonomy" id="517775"/>
    <lineage>
        <taxon>Eukaryota</taxon>
        <taxon>Sar</taxon>
        <taxon>Stramenopiles</taxon>
        <taxon>Ochrophyta</taxon>
        <taxon>Bacillariophyta</taxon>
        <taxon>Mediophyceae</taxon>
        <taxon>Biddulphiophycidae</taxon>
        <taxon>Triceratiales</taxon>
        <taxon>Plagiogrammaceae</taxon>
        <taxon>Psammoneis</taxon>
    </lineage>
</organism>
<name>A0A2U9GJ10_9STRA</name>
<gene>
    <name evidence="2" type="primary">orf3</name>
</gene>
<keyword evidence="2" id="KW-0496">Mitochondrion</keyword>
<evidence type="ECO:0000313" key="2">
    <source>
        <dbReference type="EMBL" id="AWQ64242.1"/>
    </source>
</evidence>
<accession>A0A2U9GJ10</accession>
<dbReference type="SMART" id="SM00507">
    <property type="entry name" value="HNHc"/>
    <property type="match status" value="1"/>
</dbReference>
<keyword evidence="2" id="KW-0695">RNA-directed DNA polymerase</keyword>
<dbReference type="CDD" id="cd01651">
    <property type="entry name" value="RT_G2_intron"/>
    <property type="match status" value="1"/>
</dbReference>
<dbReference type="GO" id="GO:0003964">
    <property type="term" value="F:RNA-directed DNA polymerase activity"/>
    <property type="evidence" value="ECO:0007669"/>
    <property type="project" value="UniProtKB-KW"/>
</dbReference>
<dbReference type="GeneID" id="36957486"/>
<dbReference type="InterPro" id="IPR002711">
    <property type="entry name" value="HNH"/>
</dbReference>
<sequence>MLFRLNIYVGGSIIFILLHVSLSTGGTSNEVFFEGCVKWENVQNIGEGFSTLGLILVISLSSTKVKIHIKKGSAIPKSSNTALRFRDQMIARNADETVCFKTTSKVNTFTESDLMSIHGRRFYQKTINSKRGNLGKGIKLNFNVVTFKILGLKSKDTVLCLYFYLRKVLNIVSFNLSYSSINIQVYDRIHGGKISEKANALSNVKDTINYVLREKCIIKWPRDAHIGQKLNSRCLKENFINPKRYYSSVKDESKIAFKKIKRQLKDNSMLAWPDNKTLGQIRKEVFKQQLELINLADIYGLRSQEVYKKQKILFNSLFFKIIAIDKLSKSNGAKTPGVDNIKLTSYKKDKDLYLKLLESLNHKIKQPHTYKASPVKRVWVPKSSGKLRPLGIPTIEDRALQHLLNLILEPFVEMTGEPHSFGFRPYRSAKYAIAYLRSVLKTKDKEAIKKRASKSNVENQLYELLPENKVILDADIKGFFDNINHDWILNNLFLDPNLILFIKAWLKSGVLDKNIFYETPTGTPQGGIISPTLANFTLNGLEKTVMDSINPLTKSKEKRIVVSLKDGSKTRIASALAYVRYADDFVVLARSKYVMNNYVIPSINNFLKPRGLILNHEKTKIFRLSDKNMQLDFLGYTFKYNDKWSIKRHIFYSQHAGSRGISLYPNKEKVNNFINKIKLIFKRSNNLDAYNLIAKLNPVLRGWSNYYNLANSSHYRSTVRNAVYRLTWKWASRKHKRWGRKLIAKTYFLTKGLDNNKSTSPKTESYKKFKNTKWVFHGVTKHKSRYNSDKTKTIYLVDVTNITQLLSSKHYILPKNLLNIHGYSLDYMRLLTFSTNLKFKSAGVGLSFKQRLLAKQNNLCTHCGEPFILSDSFYGDAVHIHHIKPIYKSGSSNSITNMVLLHSWCHYDTDHKNESA</sequence>
<protein>
    <submittedName>
        <fullName evidence="2">Reverse transcriptase</fullName>
    </submittedName>
</protein>
<proteinExistence type="predicted"/>
<dbReference type="Gene3D" id="1.10.30.50">
    <property type="match status" value="1"/>
</dbReference>
<dbReference type="InterPro" id="IPR000477">
    <property type="entry name" value="RT_dom"/>
</dbReference>
<dbReference type="GO" id="GO:0008270">
    <property type="term" value="F:zinc ion binding"/>
    <property type="evidence" value="ECO:0007669"/>
    <property type="project" value="InterPro"/>
</dbReference>
<dbReference type="GO" id="GO:0003676">
    <property type="term" value="F:nucleic acid binding"/>
    <property type="evidence" value="ECO:0007669"/>
    <property type="project" value="InterPro"/>
</dbReference>
<dbReference type="SUPFAM" id="SSF56672">
    <property type="entry name" value="DNA/RNA polymerases"/>
    <property type="match status" value="1"/>
</dbReference>
<dbReference type="CDD" id="cd00085">
    <property type="entry name" value="HNHc"/>
    <property type="match status" value="1"/>
</dbReference>
<dbReference type="PANTHER" id="PTHR34047">
    <property type="entry name" value="NUCLEAR INTRON MATURASE 1, MITOCHONDRIAL-RELATED"/>
    <property type="match status" value="1"/>
</dbReference>
<evidence type="ECO:0000259" key="1">
    <source>
        <dbReference type="PROSITE" id="PS50878"/>
    </source>
</evidence>
<dbReference type="Pfam" id="PF01844">
    <property type="entry name" value="HNH"/>
    <property type="match status" value="1"/>
</dbReference>
<dbReference type="AlphaFoldDB" id="A0A2U9GJ10"/>
<keyword evidence="2" id="KW-0808">Transferase</keyword>
<dbReference type="InterPro" id="IPR013597">
    <property type="entry name" value="Mat_intron_G2"/>
</dbReference>
<reference evidence="2" key="1">
    <citation type="journal article" date="2018" name="Genome Biol. Evol.">
        <title>Recurrent loss, horizontal transfer, and the obscure origins of mitochondrial introns in diatoms (Bacillariophyta).</title>
        <authorList>
            <person name="Guillory W.X."/>
            <person name="Onyshchenko A."/>
            <person name="Ruck E.C."/>
            <person name="Parks M."/>
            <person name="Nakov T."/>
            <person name="Wickett N.J."/>
            <person name="Alverson A.J."/>
        </authorList>
    </citation>
    <scope>NUCLEOTIDE SEQUENCE</scope>
</reference>
<dbReference type="PROSITE" id="PS50878">
    <property type="entry name" value="RT_POL"/>
    <property type="match status" value="1"/>
</dbReference>
<dbReference type="GO" id="GO:0004519">
    <property type="term" value="F:endonuclease activity"/>
    <property type="evidence" value="ECO:0007669"/>
    <property type="project" value="InterPro"/>
</dbReference>
<dbReference type="PANTHER" id="PTHR34047:SF8">
    <property type="entry name" value="PROTEIN YKFC"/>
    <property type="match status" value="1"/>
</dbReference>
<dbReference type="InterPro" id="IPR051083">
    <property type="entry name" value="GrpII_Intron_Splice-Mob/Def"/>
</dbReference>
<dbReference type="Pfam" id="PF08388">
    <property type="entry name" value="GIIM"/>
    <property type="match status" value="1"/>
</dbReference>
<dbReference type="InterPro" id="IPR043502">
    <property type="entry name" value="DNA/RNA_pol_sf"/>
</dbReference>
<dbReference type="Pfam" id="PF00078">
    <property type="entry name" value="RVT_1"/>
    <property type="match status" value="1"/>
</dbReference>
<geneLocation type="mitochondrion" evidence="2"/>
<feature type="domain" description="Reverse transcriptase" evidence="1">
    <location>
        <begin position="361"/>
        <end position="638"/>
    </location>
</feature>
<keyword evidence="2" id="KW-0548">Nucleotidyltransferase</keyword>